<dbReference type="InterPro" id="IPR029016">
    <property type="entry name" value="GAF-like_dom_sf"/>
</dbReference>
<dbReference type="InterPro" id="IPR003018">
    <property type="entry name" value="GAF"/>
</dbReference>
<accession>A0A1M7HUZ9</accession>
<dbReference type="Gene3D" id="3.30.450.40">
    <property type="match status" value="1"/>
</dbReference>
<proteinExistence type="predicted"/>
<feature type="domain" description="GAF" evidence="1">
    <location>
        <begin position="60"/>
        <end position="137"/>
    </location>
</feature>
<keyword evidence="3" id="KW-1185">Reference proteome</keyword>
<evidence type="ECO:0000259" key="1">
    <source>
        <dbReference type="Pfam" id="PF01590"/>
    </source>
</evidence>
<evidence type="ECO:0000313" key="3">
    <source>
        <dbReference type="Proteomes" id="UP000184038"/>
    </source>
</evidence>
<dbReference type="EMBL" id="FRCP01000008">
    <property type="protein sequence ID" value="SHM32173.1"/>
    <property type="molecule type" value="Genomic_DNA"/>
</dbReference>
<dbReference type="AlphaFoldDB" id="A0A1M7HUZ9"/>
<dbReference type="RefSeq" id="WP_073285628.1">
    <property type="nucleotide sequence ID" value="NZ_FRCP01000008.1"/>
</dbReference>
<evidence type="ECO:0000313" key="2">
    <source>
        <dbReference type="EMBL" id="SHM32173.1"/>
    </source>
</evidence>
<dbReference type="OrthoDB" id="2607391at2"/>
<organism evidence="2 3">
    <name type="scientific">Anaerosporobacter mobilis DSM 15930</name>
    <dbReference type="NCBI Taxonomy" id="1120996"/>
    <lineage>
        <taxon>Bacteria</taxon>
        <taxon>Bacillati</taxon>
        <taxon>Bacillota</taxon>
        <taxon>Clostridia</taxon>
        <taxon>Lachnospirales</taxon>
        <taxon>Lachnospiraceae</taxon>
        <taxon>Anaerosporobacter</taxon>
    </lineage>
</organism>
<dbReference type="STRING" id="1120996.SAMN02746066_01582"/>
<dbReference type="Proteomes" id="UP000184038">
    <property type="component" value="Unassembled WGS sequence"/>
</dbReference>
<dbReference type="Pfam" id="PF01590">
    <property type="entry name" value="GAF"/>
    <property type="match status" value="1"/>
</dbReference>
<protein>
    <submittedName>
        <fullName evidence="2">GAF domain-containing protein</fullName>
    </submittedName>
</protein>
<name>A0A1M7HUZ9_9FIRM</name>
<gene>
    <name evidence="2" type="ORF">SAMN02746066_01582</name>
</gene>
<dbReference type="SUPFAM" id="SSF55781">
    <property type="entry name" value="GAF domain-like"/>
    <property type="match status" value="1"/>
</dbReference>
<reference evidence="2 3" key="1">
    <citation type="submission" date="2016-11" db="EMBL/GenBank/DDBJ databases">
        <authorList>
            <person name="Jaros S."/>
            <person name="Januszkiewicz K."/>
            <person name="Wedrychowicz H."/>
        </authorList>
    </citation>
    <scope>NUCLEOTIDE SEQUENCE [LARGE SCALE GENOMIC DNA]</scope>
    <source>
        <strain evidence="2 3">DSM 15930</strain>
    </source>
</reference>
<sequence>MDKQILANLFQKISDITKVMDIGYHHIVDGHLSPVYKTQTDVLGIEKWITVHGQNPVYVKDTYILKEITEKKQPVEIYDIDNDSRSADAFFLFGLKSIMIIPVVRDDEVNAIICIASIGKLHQFTDEEIKVCCDLADEYLQEQY</sequence>